<dbReference type="CDD" id="cd00024">
    <property type="entry name" value="CD_CSD"/>
    <property type="match status" value="1"/>
</dbReference>
<dbReference type="Proteomes" id="UP001152024">
    <property type="component" value="Unassembled WGS sequence"/>
</dbReference>
<dbReference type="InterPro" id="IPR000953">
    <property type="entry name" value="Chromo/chromo_shadow_dom"/>
</dbReference>
<comment type="caution">
    <text evidence="3">The sequence shown here is derived from an EMBL/GenBank/DDBJ whole genome shotgun (WGS) entry which is preliminary data.</text>
</comment>
<dbReference type="PROSITE" id="PS50013">
    <property type="entry name" value="CHROMO_2"/>
    <property type="match status" value="1"/>
</dbReference>
<dbReference type="SUPFAM" id="SSF54160">
    <property type="entry name" value="Chromo domain-like"/>
    <property type="match status" value="1"/>
</dbReference>
<dbReference type="InterPro" id="IPR023780">
    <property type="entry name" value="Chromo_domain"/>
</dbReference>
<accession>A0ABQ8RNV9</accession>
<evidence type="ECO:0000313" key="4">
    <source>
        <dbReference type="Proteomes" id="UP001152024"/>
    </source>
</evidence>
<feature type="domain" description="Chromo" evidence="2">
    <location>
        <begin position="68"/>
        <end position="125"/>
    </location>
</feature>
<organism evidence="3 4">
    <name type="scientific">Fusarium equiseti</name>
    <name type="common">Fusarium scirpi</name>
    <dbReference type="NCBI Taxonomy" id="61235"/>
    <lineage>
        <taxon>Eukaryota</taxon>
        <taxon>Fungi</taxon>
        <taxon>Dikarya</taxon>
        <taxon>Ascomycota</taxon>
        <taxon>Pezizomycotina</taxon>
        <taxon>Sordariomycetes</taxon>
        <taxon>Hypocreomycetidae</taxon>
        <taxon>Hypocreales</taxon>
        <taxon>Nectriaceae</taxon>
        <taxon>Fusarium</taxon>
        <taxon>Fusarium incarnatum-equiseti species complex</taxon>
    </lineage>
</organism>
<evidence type="ECO:0000259" key="2">
    <source>
        <dbReference type="PROSITE" id="PS50013"/>
    </source>
</evidence>
<reference evidence="3" key="1">
    <citation type="submission" date="2022-09" db="EMBL/GenBank/DDBJ databases">
        <title>Fusarium specimens isolated from Avocado Roots.</title>
        <authorList>
            <person name="Stajich J."/>
            <person name="Roper C."/>
            <person name="Heimlech-Rivalta G."/>
        </authorList>
    </citation>
    <scope>NUCLEOTIDE SEQUENCE</scope>
    <source>
        <strain evidence="3">CF00095</strain>
    </source>
</reference>
<name>A0ABQ8RNV9_FUSEQ</name>
<dbReference type="EMBL" id="JAOQBH010000003">
    <property type="protein sequence ID" value="KAJ4138604.1"/>
    <property type="molecule type" value="Genomic_DNA"/>
</dbReference>
<comment type="subunit">
    <text evidence="1">Component of the NuA4 histone acetyltransferase complex.</text>
</comment>
<sequence length="125" mass="14491">MSNISTAAYKANLVPNTLKPIRILSFQLKPDYTVRLELRLAGGLRISMPERRRSFNGGRASATGLDKWHVFAVLAHRRNQTTGVMEYKLQWEGYPKKDFTWEDAIDLELWSPILKEEYDQLHELA</sequence>
<keyword evidence="4" id="KW-1185">Reference proteome</keyword>
<dbReference type="InterPro" id="IPR016197">
    <property type="entry name" value="Chromo-like_dom_sf"/>
</dbReference>
<dbReference type="SMART" id="SM00298">
    <property type="entry name" value="CHROMO"/>
    <property type="match status" value="1"/>
</dbReference>
<evidence type="ECO:0000313" key="3">
    <source>
        <dbReference type="EMBL" id="KAJ4138604.1"/>
    </source>
</evidence>
<protein>
    <recommendedName>
        <fullName evidence="2">Chromo domain-containing protein</fullName>
    </recommendedName>
</protein>
<dbReference type="Pfam" id="PF00385">
    <property type="entry name" value="Chromo"/>
    <property type="match status" value="1"/>
</dbReference>
<dbReference type="Gene3D" id="2.40.50.40">
    <property type="match status" value="1"/>
</dbReference>
<gene>
    <name evidence="3" type="ORF">NW768_002454</name>
</gene>
<evidence type="ECO:0000256" key="1">
    <source>
        <dbReference type="ARBA" id="ARBA00011353"/>
    </source>
</evidence>
<proteinExistence type="predicted"/>